<keyword evidence="2" id="KW-1185">Reference proteome</keyword>
<name>A0ABS2ZCX9_9BACL</name>
<comment type="caution">
    <text evidence="1">The sequence shown here is derived from an EMBL/GenBank/DDBJ whole genome shotgun (WGS) entry which is preliminary data.</text>
</comment>
<dbReference type="Proteomes" id="UP001319060">
    <property type="component" value="Unassembled WGS sequence"/>
</dbReference>
<evidence type="ECO:0000313" key="2">
    <source>
        <dbReference type="Proteomes" id="UP001319060"/>
    </source>
</evidence>
<evidence type="ECO:0000313" key="1">
    <source>
        <dbReference type="EMBL" id="MBN3545173.1"/>
    </source>
</evidence>
<gene>
    <name evidence="1" type="ORF">JYA64_07705</name>
</gene>
<sequence>MRKILPGSILSYTQYGYYKVAKTIKSRCPKCSKSGLFTLKANFYLVNKTGLFAEGICSDCKKTSEFVIMLNDSNRTKEEAEVYIYDPTASKDSLEQMERDPNIAKDLLRAYISVLNVSQSKDNSATAVMSKRVLESILKNFLGEKSKGQTLSQQFEQLPKHVDFTTPLKTLSHLVHPDSPFNEMLDLEREIDDDSVALLIELLESLIDYLFVLPGKIESVTQTLEQKWNKTK</sequence>
<dbReference type="RefSeq" id="WP_188403200.1">
    <property type="nucleotide sequence ID" value="NZ_BMCE01000002.1"/>
</dbReference>
<reference evidence="1 2" key="1">
    <citation type="submission" date="2021-01" db="EMBL/GenBank/DDBJ databases">
        <title>Genome Sequencing of Type Strains.</title>
        <authorList>
            <person name="Lemaire J.F."/>
            <person name="Inderbitzin P."/>
            <person name="Collins S.B."/>
            <person name="Wespe N."/>
            <person name="Knight-Connoni V."/>
        </authorList>
    </citation>
    <scope>NUCLEOTIDE SEQUENCE [LARGE SCALE GENOMIC DNA]</scope>
    <source>
        <strain evidence="1 2">DSM 14730</strain>
    </source>
</reference>
<accession>A0ABS2ZCX9</accession>
<dbReference type="EMBL" id="JAFHKS010000042">
    <property type="protein sequence ID" value="MBN3545173.1"/>
    <property type="molecule type" value="Genomic_DNA"/>
</dbReference>
<protein>
    <recommendedName>
        <fullName evidence="3">DUF4145 domain-containing protein</fullName>
    </recommendedName>
</protein>
<evidence type="ECO:0008006" key="3">
    <source>
        <dbReference type="Google" id="ProtNLM"/>
    </source>
</evidence>
<proteinExistence type="predicted"/>
<organism evidence="1 2">
    <name type="scientific">Fictibacillus barbaricus</name>
    <dbReference type="NCBI Taxonomy" id="182136"/>
    <lineage>
        <taxon>Bacteria</taxon>
        <taxon>Bacillati</taxon>
        <taxon>Bacillota</taxon>
        <taxon>Bacilli</taxon>
        <taxon>Bacillales</taxon>
        <taxon>Fictibacillaceae</taxon>
        <taxon>Fictibacillus</taxon>
    </lineage>
</organism>